<proteinExistence type="predicted"/>
<evidence type="ECO:0000313" key="1">
    <source>
        <dbReference type="EMBL" id="NVN46294.1"/>
    </source>
</evidence>
<accession>A0ABX2P442</accession>
<comment type="caution">
    <text evidence="1">The sequence shown here is derived from an EMBL/GenBank/DDBJ whole genome shotgun (WGS) entry which is preliminary data.</text>
</comment>
<sequence length="256" mass="26827">MARLILGNTDASASGRGWIAPTAHQPVFASFFTGDAVNSNMSVGGSLPLVVGAPALHPGVIGQTLPYMATKGGSNYLKTTILEPRELTVFAVARMPVPPDNKGGLVTDGAVMGTYGVANADFMMVLTAATAPEGAIRARIPGSPAISWNATPPRTGDMTGWGLYAMRYRRQGAQVEGLLQALTCNASEVRTGPGIDRVSPIAIEIGSQPNADNSQAQRGEVHHAVSLIWDVPLSDGEMSDVAALLRRWCARYGVTV</sequence>
<gene>
    <name evidence="1" type="ORF">HW542_05665</name>
</gene>
<protein>
    <submittedName>
        <fullName evidence="1">Uncharacterized protein</fullName>
    </submittedName>
</protein>
<dbReference type="EMBL" id="JABXXV010000002">
    <property type="protein sequence ID" value="NVN46294.1"/>
    <property type="molecule type" value="Genomic_DNA"/>
</dbReference>
<organism evidence="1 2">
    <name type="scientific">Asaia spathodeae</name>
    <dbReference type="NCBI Taxonomy" id="657016"/>
    <lineage>
        <taxon>Bacteria</taxon>
        <taxon>Pseudomonadati</taxon>
        <taxon>Pseudomonadota</taxon>
        <taxon>Alphaproteobacteria</taxon>
        <taxon>Acetobacterales</taxon>
        <taxon>Acetobacteraceae</taxon>
        <taxon>Asaia</taxon>
    </lineage>
</organism>
<reference evidence="1 2" key="1">
    <citation type="submission" date="2020-06" db="EMBL/GenBank/DDBJ databases">
        <title>Synonyms of Asaia species.</title>
        <authorList>
            <person name="Sombolestani A."/>
        </authorList>
    </citation>
    <scope>NUCLEOTIDE SEQUENCE [LARGE SCALE GENOMIC DNA]</scope>
    <source>
        <strain evidence="1 2">LMG 27047</strain>
    </source>
</reference>
<evidence type="ECO:0000313" key="2">
    <source>
        <dbReference type="Proteomes" id="UP001516351"/>
    </source>
</evidence>
<dbReference type="Proteomes" id="UP001516351">
    <property type="component" value="Unassembled WGS sequence"/>
</dbReference>
<dbReference type="RefSeq" id="WP_267311677.1">
    <property type="nucleotide sequence ID" value="NZ_JABXXV010000002.1"/>
</dbReference>
<keyword evidence="2" id="KW-1185">Reference proteome</keyword>
<name>A0ABX2P442_9PROT</name>